<evidence type="ECO:0000313" key="1">
    <source>
        <dbReference type="EMBL" id="EIM08045.1"/>
    </source>
</evidence>
<dbReference type="AlphaFoldDB" id="A0AA87INE7"/>
<evidence type="ECO:0000313" key="2">
    <source>
        <dbReference type="Proteomes" id="UP000004725"/>
    </source>
</evidence>
<gene>
    <name evidence="1" type="ORF">A1A1_03097</name>
</gene>
<comment type="caution">
    <text evidence="1">The sequence shown here is derived from an EMBL/GenBank/DDBJ whole genome shotgun (WGS) entry which is preliminary data.</text>
</comment>
<organism evidence="1 2">
    <name type="scientific">Planococcus antarcticus DSM 14505</name>
    <dbReference type="NCBI Taxonomy" id="1185653"/>
    <lineage>
        <taxon>Bacteria</taxon>
        <taxon>Bacillati</taxon>
        <taxon>Bacillota</taxon>
        <taxon>Bacilli</taxon>
        <taxon>Bacillales</taxon>
        <taxon>Caryophanaceae</taxon>
        <taxon>Planococcus</taxon>
    </lineage>
</organism>
<proteinExistence type="predicted"/>
<sequence length="183" mass="21100">MAAFWGWFIDNKEAYFELNEFGRDKLFSQLEKKLHKVNRHLAFEFGESLVAGKREFIISADGVVEAFDDVIELFGNAPTLGNFDIIGFRQPHDEEFSIAYGDIELAWDDIFCTFEEDSEEVNLTLYIKGFTEENEDEFISASFILLDTVIGEYNVGMRIGEIEFTSYEGQPDVRPIKELQSLF</sequence>
<name>A0AA87INE7_9BACL</name>
<dbReference type="EMBL" id="AJYB01000010">
    <property type="protein sequence ID" value="EIM08045.1"/>
    <property type="molecule type" value="Genomic_DNA"/>
</dbReference>
<reference evidence="1 2" key="1">
    <citation type="journal article" date="2012" name="J. Bacteriol.">
        <title>Genome Sequence of the Antarctic Psychrophile Bacterium Planococcus antarcticus DSM 14505.</title>
        <authorList>
            <person name="Margolles A."/>
            <person name="Gueimonde M."/>
            <person name="Sanchez B."/>
        </authorList>
    </citation>
    <scope>NUCLEOTIDE SEQUENCE [LARGE SCALE GENOMIC DNA]</scope>
    <source>
        <strain evidence="1 2">DSM 14505</strain>
    </source>
</reference>
<protein>
    <submittedName>
        <fullName evidence="1">Uncharacterized protein</fullName>
    </submittedName>
</protein>
<accession>A0AA87INE7</accession>
<dbReference type="Proteomes" id="UP000004725">
    <property type="component" value="Unassembled WGS sequence"/>
</dbReference>